<dbReference type="KEGG" id="acab:QRX50_00015"/>
<sequence length="122" mass="13347">MAPIDLSCASAFWSAALGLEVSPEWDSGNWRTLRQRSGGDRVLGLMRSSSPVERRPRLHLDLVLDTADEQRSEVERLVALGARHVDWDSYPLDPDFVVLADPEGNVFCVVDLSRAPSGSGGL</sequence>
<dbReference type="PANTHER" id="PTHR35908">
    <property type="entry name" value="HYPOTHETICAL FUSION PROTEIN"/>
    <property type="match status" value="1"/>
</dbReference>
<accession>A0A9Y2IJ24</accession>
<dbReference type="SUPFAM" id="SSF54593">
    <property type="entry name" value="Glyoxalase/Bleomycin resistance protein/Dihydroxybiphenyl dioxygenase"/>
    <property type="match status" value="1"/>
</dbReference>
<dbReference type="Gene3D" id="3.10.180.10">
    <property type="entry name" value="2,3-Dihydroxybiphenyl 1,2-Dioxygenase, domain 1"/>
    <property type="match status" value="1"/>
</dbReference>
<dbReference type="AlphaFoldDB" id="A0A9Y2IJ24"/>
<evidence type="ECO:0000259" key="1">
    <source>
        <dbReference type="Pfam" id="PF18029"/>
    </source>
</evidence>
<reference evidence="2 3" key="1">
    <citation type="submission" date="2023-06" db="EMBL/GenBank/DDBJ databases">
        <authorList>
            <person name="Oyuntsetseg B."/>
            <person name="Kim S.B."/>
        </authorList>
    </citation>
    <scope>NUCLEOTIDE SEQUENCE [LARGE SCALE GENOMIC DNA]</scope>
    <source>
        <strain evidence="2 3">2-15</strain>
    </source>
</reference>
<dbReference type="EMBL" id="CP127294">
    <property type="protein sequence ID" value="WIX79243.1"/>
    <property type="molecule type" value="Genomic_DNA"/>
</dbReference>
<dbReference type="InterPro" id="IPR041581">
    <property type="entry name" value="Glyoxalase_6"/>
</dbReference>
<organism evidence="2 3">
    <name type="scientific">Amycolatopsis carbonis</name>
    <dbReference type="NCBI Taxonomy" id="715471"/>
    <lineage>
        <taxon>Bacteria</taxon>
        <taxon>Bacillati</taxon>
        <taxon>Actinomycetota</taxon>
        <taxon>Actinomycetes</taxon>
        <taxon>Pseudonocardiales</taxon>
        <taxon>Pseudonocardiaceae</taxon>
        <taxon>Amycolatopsis</taxon>
    </lineage>
</organism>
<dbReference type="RefSeq" id="WP_285969932.1">
    <property type="nucleotide sequence ID" value="NZ_CP127294.1"/>
</dbReference>
<dbReference type="Proteomes" id="UP001236014">
    <property type="component" value="Chromosome"/>
</dbReference>
<proteinExistence type="predicted"/>
<keyword evidence="3" id="KW-1185">Reference proteome</keyword>
<evidence type="ECO:0000313" key="3">
    <source>
        <dbReference type="Proteomes" id="UP001236014"/>
    </source>
</evidence>
<gene>
    <name evidence="2" type="ORF">QRX50_00015</name>
</gene>
<dbReference type="Pfam" id="PF18029">
    <property type="entry name" value="Glyoxalase_6"/>
    <property type="match status" value="1"/>
</dbReference>
<evidence type="ECO:0000313" key="2">
    <source>
        <dbReference type="EMBL" id="WIX79243.1"/>
    </source>
</evidence>
<dbReference type="PANTHER" id="PTHR35908:SF1">
    <property type="entry name" value="CONSERVED PROTEIN"/>
    <property type="match status" value="1"/>
</dbReference>
<dbReference type="CDD" id="cd06587">
    <property type="entry name" value="VOC"/>
    <property type="match status" value="1"/>
</dbReference>
<name>A0A9Y2IJ24_9PSEU</name>
<protein>
    <submittedName>
        <fullName evidence="2">VOC family protein</fullName>
    </submittedName>
</protein>
<feature type="domain" description="Glyoxalase-like" evidence="1">
    <location>
        <begin position="9"/>
        <end position="110"/>
    </location>
</feature>
<dbReference type="InterPro" id="IPR029068">
    <property type="entry name" value="Glyas_Bleomycin-R_OHBP_Dase"/>
</dbReference>